<dbReference type="Proteomes" id="UP000198669">
    <property type="component" value="Unassembled WGS sequence"/>
</dbReference>
<name>A0A1H2XYC5_9EURY</name>
<evidence type="ECO:0000313" key="1">
    <source>
        <dbReference type="EMBL" id="SDW97962.1"/>
    </source>
</evidence>
<dbReference type="RefSeq" id="WP_157198648.1">
    <property type="nucleotide sequence ID" value="NZ_CP017921.1"/>
</dbReference>
<sequence>MVMRLKPEDSEDIENELLESGLDLMDYNRRSELQRIRLVKKDLVDMKKQSGN</sequence>
<dbReference type="OrthoDB" id="121551at2157"/>
<gene>
    <name evidence="1" type="ORF">SAMN04515625_2001</name>
</gene>
<proteinExistence type="predicted"/>
<organism evidence="1 2">
    <name type="scientific">Methanohalophilus halophilus</name>
    <dbReference type="NCBI Taxonomy" id="2177"/>
    <lineage>
        <taxon>Archaea</taxon>
        <taxon>Methanobacteriati</taxon>
        <taxon>Methanobacteriota</taxon>
        <taxon>Stenosarchaea group</taxon>
        <taxon>Methanomicrobia</taxon>
        <taxon>Methanosarcinales</taxon>
        <taxon>Methanosarcinaceae</taxon>
        <taxon>Methanohalophilus</taxon>
    </lineage>
</organism>
<dbReference type="EMBL" id="FNMU01000007">
    <property type="protein sequence ID" value="SDW97962.1"/>
    <property type="molecule type" value="Genomic_DNA"/>
</dbReference>
<reference evidence="1 2" key="1">
    <citation type="submission" date="2016-10" db="EMBL/GenBank/DDBJ databases">
        <authorList>
            <person name="de Groot N.N."/>
        </authorList>
    </citation>
    <scope>NUCLEOTIDE SEQUENCE [LARGE SCALE GENOMIC DNA]</scope>
    <source>
        <strain evidence="1 2">Z-7982</strain>
    </source>
</reference>
<dbReference type="AlphaFoldDB" id="A0A1H2XYC5"/>
<protein>
    <submittedName>
        <fullName evidence="1">Uncharacterized protein</fullName>
    </submittedName>
</protein>
<dbReference type="GeneID" id="43321310"/>
<evidence type="ECO:0000313" key="2">
    <source>
        <dbReference type="Proteomes" id="UP000198669"/>
    </source>
</evidence>
<accession>A0A1H2XYC5</accession>